<dbReference type="GO" id="GO:0046474">
    <property type="term" value="P:glycerophospholipid biosynthetic process"/>
    <property type="evidence" value="ECO:0007669"/>
    <property type="project" value="TreeGrafter"/>
</dbReference>
<dbReference type="Pfam" id="PF13344">
    <property type="entry name" value="Hydrolase_6"/>
    <property type="match status" value="1"/>
</dbReference>
<comment type="caution">
    <text evidence="1">The sequence shown here is derived from an EMBL/GenBank/DDBJ whole genome shotgun (WGS) entry which is preliminary data.</text>
</comment>
<dbReference type="EMBL" id="MU128990">
    <property type="protein sequence ID" value="KAF9512144.1"/>
    <property type="molecule type" value="Genomic_DNA"/>
</dbReference>
<proteinExistence type="predicted"/>
<dbReference type="NCBIfam" id="TIGR01460">
    <property type="entry name" value="HAD-SF-IIA"/>
    <property type="match status" value="1"/>
</dbReference>
<dbReference type="InterPro" id="IPR050324">
    <property type="entry name" value="CDP-alcohol_PTase-I"/>
</dbReference>
<sequence length="362" mass="40387">MLLVQSFLFRRSARRIYGPSRPYTTGPPLAFVFDIDGVLLRGEDVFPQARRALDVLHGNNPWKSKIPFILMTNGGGVKESLRATLLSRQLGYEIRPDQYLQSHTVLRSLASDAEDPSRSKSDSHILVIGGVGDSVRDVAESYGFKNVHTSLDVLAWNPSIWPFHQLSDSELDSTRNTDFSSICVDSVFVFHDPRNWALDIQVMTDVIRSYPNSLGSYNRSVSNHGVDLHFTNPDLLWRAHYQVPRFGQGAFRQAFQAVFRAATGAEYPYIQYGKPSRLTYDYGTSMLKAQYLSQTSHPSKMFMVGDNPESDIAGANGAGWHSLLVETGVYDPSLGPPTHTPTAIVKDVEEAVYRAIEIANVK</sequence>
<dbReference type="GO" id="GO:0005739">
    <property type="term" value="C:mitochondrion"/>
    <property type="evidence" value="ECO:0007669"/>
    <property type="project" value="TreeGrafter"/>
</dbReference>
<evidence type="ECO:0000313" key="1">
    <source>
        <dbReference type="EMBL" id="KAF9512144.1"/>
    </source>
</evidence>
<evidence type="ECO:0008006" key="3">
    <source>
        <dbReference type="Google" id="ProtNLM"/>
    </source>
</evidence>
<dbReference type="PANTHER" id="PTHR14269">
    <property type="entry name" value="CDP-DIACYLGLYCEROL--GLYCEROL-3-PHOSPHATE 3-PHOSPHATIDYLTRANSFERASE-RELATED"/>
    <property type="match status" value="1"/>
</dbReference>
<accession>A0A9P6AUW0</accession>
<dbReference type="NCBIfam" id="TIGR01456">
    <property type="entry name" value="CECR5"/>
    <property type="match status" value="1"/>
</dbReference>
<evidence type="ECO:0000313" key="2">
    <source>
        <dbReference type="Proteomes" id="UP000886523"/>
    </source>
</evidence>
<organism evidence="1 2">
    <name type="scientific">Hydnum rufescens UP504</name>
    <dbReference type="NCBI Taxonomy" id="1448309"/>
    <lineage>
        <taxon>Eukaryota</taxon>
        <taxon>Fungi</taxon>
        <taxon>Dikarya</taxon>
        <taxon>Basidiomycota</taxon>
        <taxon>Agaricomycotina</taxon>
        <taxon>Agaricomycetes</taxon>
        <taxon>Cantharellales</taxon>
        <taxon>Hydnaceae</taxon>
        <taxon>Hydnum</taxon>
    </lineage>
</organism>
<dbReference type="Gene3D" id="3.40.50.1000">
    <property type="entry name" value="HAD superfamily/HAD-like"/>
    <property type="match status" value="2"/>
</dbReference>
<reference evidence="1" key="1">
    <citation type="journal article" date="2020" name="Nat. Commun.">
        <title>Large-scale genome sequencing of mycorrhizal fungi provides insights into the early evolution of symbiotic traits.</title>
        <authorList>
            <person name="Miyauchi S."/>
            <person name="Kiss E."/>
            <person name="Kuo A."/>
            <person name="Drula E."/>
            <person name="Kohler A."/>
            <person name="Sanchez-Garcia M."/>
            <person name="Morin E."/>
            <person name="Andreopoulos B."/>
            <person name="Barry K.W."/>
            <person name="Bonito G."/>
            <person name="Buee M."/>
            <person name="Carver A."/>
            <person name="Chen C."/>
            <person name="Cichocki N."/>
            <person name="Clum A."/>
            <person name="Culley D."/>
            <person name="Crous P.W."/>
            <person name="Fauchery L."/>
            <person name="Girlanda M."/>
            <person name="Hayes R.D."/>
            <person name="Keri Z."/>
            <person name="LaButti K."/>
            <person name="Lipzen A."/>
            <person name="Lombard V."/>
            <person name="Magnuson J."/>
            <person name="Maillard F."/>
            <person name="Murat C."/>
            <person name="Nolan M."/>
            <person name="Ohm R.A."/>
            <person name="Pangilinan J."/>
            <person name="Pereira M.F."/>
            <person name="Perotto S."/>
            <person name="Peter M."/>
            <person name="Pfister S."/>
            <person name="Riley R."/>
            <person name="Sitrit Y."/>
            <person name="Stielow J.B."/>
            <person name="Szollosi G."/>
            <person name="Zifcakova L."/>
            <person name="Stursova M."/>
            <person name="Spatafora J.W."/>
            <person name="Tedersoo L."/>
            <person name="Vaario L.M."/>
            <person name="Yamada A."/>
            <person name="Yan M."/>
            <person name="Wang P."/>
            <person name="Xu J."/>
            <person name="Bruns T."/>
            <person name="Baldrian P."/>
            <person name="Vilgalys R."/>
            <person name="Dunand C."/>
            <person name="Henrissat B."/>
            <person name="Grigoriev I.V."/>
            <person name="Hibbett D."/>
            <person name="Nagy L.G."/>
            <person name="Martin F.M."/>
        </authorList>
    </citation>
    <scope>NUCLEOTIDE SEQUENCE</scope>
    <source>
        <strain evidence="1">UP504</strain>
    </source>
</reference>
<dbReference type="InterPro" id="IPR006353">
    <property type="entry name" value="HAD-SF_hydro_IIA_CECR5"/>
</dbReference>
<keyword evidence="2" id="KW-1185">Reference proteome</keyword>
<dbReference type="Proteomes" id="UP000886523">
    <property type="component" value="Unassembled WGS sequence"/>
</dbReference>
<dbReference type="AlphaFoldDB" id="A0A9P6AUW0"/>
<dbReference type="InterPro" id="IPR036412">
    <property type="entry name" value="HAD-like_sf"/>
</dbReference>
<dbReference type="SUPFAM" id="SSF56784">
    <property type="entry name" value="HAD-like"/>
    <property type="match status" value="1"/>
</dbReference>
<protein>
    <recommendedName>
        <fullName evidence="3">HAD-superfamily hydrolase</fullName>
    </recommendedName>
</protein>
<dbReference type="InterPro" id="IPR023214">
    <property type="entry name" value="HAD_sf"/>
</dbReference>
<dbReference type="PANTHER" id="PTHR14269:SF4">
    <property type="entry name" value="CAT EYE SYNDROME CRITICAL REGION PROTEIN 5"/>
    <property type="match status" value="1"/>
</dbReference>
<name>A0A9P6AUW0_9AGAM</name>
<dbReference type="Pfam" id="PF13242">
    <property type="entry name" value="Hydrolase_like"/>
    <property type="match status" value="1"/>
</dbReference>
<dbReference type="InterPro" id="IPR006357">
    <property type="entry name" value="HAD-SF_hydro_IIA"/>
</dbReference>
<dbReference type="OrthoDB" id="10251048at2759"/>
<gene>
    <name evidence="1" type="ORF">BS47DRAFT_1330458</name>
</gene>